<reference evidence="2" key="1">
    <citation type="submission" date="2018-02" db="EMBL/GenBank/DDBJ databases">
        <title>Rhizophora mucronata_Transcriptome.</title>
        <authorList>
            <person name="Meera S.P."/>
            <person name="Sreeshan A."/>
            <person name="Augustine A."/>
        </authorList>
    </citation>
    <scope>NUCLEOTIDE SEQUENCE</scope>
    <source>
        <tissue evidence="2">Leaf</tissue>
    </source>
</reference>
<protein>
    <submittedName>
        <fullName evidence="2">Uncharacterized protein</fullName>
    </submittedName>
</protein>
<accession>A0A2P2PUM3</accession>
<dbReference type="AlphaFoldDB" id="A0A2P2PUM3"/>
<proteinExistence type="predicted"/>
<organism evidence="2">
    <name type="scientific">Rhizophora mucronata</name>
    <name type="common">Asiatic mangrove</name>
    <dbReference type="NCBI Taxonomy" id="61149"/>
    <lineage>
        <taxon>Eukaryota</taxon>
        <taxon>Viridiplantae</taxon>
        <taxon>Streptophyta</taxon>
        <taxon>Embryophyta</taxon>
        <taxon>Tracheophyta</taxon>
        <taxon>Spermatophyta</taxon>
        <taxon>Magnoliopsida</taxon>
        <taxon>eudicotyledons</taxon>
        <taxon>Gunneridae</taxon>
        <taxon>Pentapetalae</taxon>
        <taxon>rosids</taxon>
        <taxon>fabids</taxon>
        <taxon>Malpighiales</taxon>
        <taxon>Rhizophoraceae</taxon>
        <taxon>Rhizophora</taxon>
    </lineage>
</organism>
<name>A0A2P2PUM3_RHIMU</name>
<dbReference type="EMBL" id="GGEC01077963">
    <property type="protein sequence ID" value="MBX58447.1"/>
    <property type="molecule type" value="Transcribed_RNA"/>
</dbReference>
<sequence length="24" mass="2820">MKQYQIKLKNVSRTNRDLGQTKLG</sequence>
<evidence type="ECO:0000256" key="1">
    <source>
        <dbReference type="SAM" id="MobiDB-lite"/>
    </source>
</evidence>
<evidence type="ECO:0000313" key="2">
    <source>
        <dbReference type="EMBL" id="MBX58447.1"/>
    </source>
</evidence>
<feature type="region of interest" description="Disordered" evidence="1">
    <location>
        <begin position="1"/>
        <end position="24"/>
    </location>
</feature>